<evidence type="ECO:0000313" key="2">
    <source>
        <dbReference type="EMBL" id="CAG8558856.1"/>
    </source>
</evidence>
<comment type="caution">
    <text evidence="2">The sequence shown here is derived from an EMBL/GenBank/DDBJ whole genome shotgun (WGS) entry which is preliminary data.</text>
</comment>
<dbReference type="OrthoDB" id="2447565at2759"/>
<gene>
    <name evidence="2" type="ORF">FCALED_LOCUS6495</name>
</gene>
<organism evidence="2 3">
    <name type="scientific">Funneliformis caledonium</name>
    <dbReference type="NCBI Taxonomy" id="1117310"/>
    <lineage>
        <taxon>Eukaryota</taxon>
        <taxon>Fungi</taxon>
        <taxon>Fungi incertae sedis</taxon>
        <taxon>Mucoromycota</taxon>
        <taxon>Glomeromycotina</taxon>
        <taxon>Glomeromycetes</taxon>
        <taxon>Glomerales</taxon>
        <taxon>Glomeraceae</taxon>
        <taxon>Funneliformis</taxon>
    </lineage>
</organism>
<feature type="region of interest" description="Disordered" evidence="1">
    <location>
        <begin position="1"/>
        <end position="35"/>
    </location>
</feature>
<evidence type="ECO:0000256" key="1">
    <source>
        <dbReference type="SAM" id="MobiDB-lite"/>
    </source>
</evidence>
<name>A0A9N9BA29_9GLOM</name>
<reference evidence="2" key="1">
    <citation type="submission" date="2021-06" db="EMBL/GenBank/DDBJ databases">
        <authorList>
            <person name="Kallberg Y."/>
            <person name="Tangrot J."/>
            <person name="Rosling A."/>
        </authorList>
    </citation>
    <scope>NUCLEOTIDE SEQUENCE</scope>
    <source>
        <strain evidence="2">UK204</strain>
    </source>
</reference>
<accession>A0A9N9BA29</accession>
<proteinExistence type="predicted"/>
<dbReference type="AlphaFoldDB" id="A0A9N9BA29"/>
<feature type="compositionally biased region" description="Basic and acidic residues" evidence="1">
    <location>
        <begin position="10"/>
        <end position="19"/>
    </location>
</feature>
<evidence type="ECO:0000313" key="3">
    <source>
        <dbReference type="Proteomes" id="UP000789570"/>
    </source>
</evidence>
<keyword evidence="3" id="KW-1185">Reference proteome</keyword>
<dbReference type="EMBL" id="CAJVPQ010001561">
    <property type="protein sequence ID" value="CAG8558856.1"/>
    <property type="molecule type" value="Genomic_DNA"/>
</dbReference>
<sequence length="369" mass="42079">MVRRKLKKSFVKDTSEPSKKMHYTKTPGTPKSSTRRHVTCDCNLCKGRKVDPCIKESHMRKRELPIRGESSNIVVEEGANQINVSDDSVDVDIDGVDSENNDSSAEKTQFSHSRIDFPLAVTEQYNSDEDRNVNEDIYSKSGYDDKDFDVHNADINQGFTWIVYWIFKFQERNRLSDTATNALIKFMRYLLVLIDTDSYSKFPTSLYMARKLFGISDQIIEYATCKKCCKLYAVKDLPADRPYHCTFQDYPNNLMTSLRSPCNDIITKQIPTNKAKDVKHKAGVDSEAFPEILLKPTKQADLPLKVLELLVKYYQSAYDCSFVSLSNIHNSTSDSRVVLSKVKYFGRLRIGAEVIGSTYSLIEIIAISV</sequence>
<dbReference type="Proteomes" id="UP000789570">
    <property type="component" value="Unassembled WGS sequence"/>
</dbReference>
<protein>
    <submittedName>
        <fullName evidence="2">8663_t:CDS:1</fullName>
    </submittedName>
</protein>